<dbReference type="SUPFAM" id="SSF55383">
    <property type="entry name" value="Copper amine oxidase, domain N"/>
    <property type="match status" value="1"/>
</dbReference>
<dbReference type="InterPro" id="IPR011330">
    <property type="entry name" value="Glyco_hydro/deAcase_b/a-brl"/>
</dbReference>
<name>A0A8J6J5F7_9FIRM</name>
<dbReference type="InterPro" id="IPR036582">
    <property type="entry name" value="Mao_N_sf"/>
</dbReference>
<evidence type="ECO:0000256" key="1">
    <source>
        <dbReference type="SAM" id="MobiDB-lite"/>
    </source>
</evidence>
<dbReference type="Proteomes" id="UP000602260">
    <property type="component" value="Unassembled WGS sequence"/>
</dbReference>
<dbReference type="SUPFAM" id="SSF88713">
    <property type="entry name" value="Glycoside hydrolase/deacetylase"/>
    <property type="match status" value="1"/>
</dbReference>
<feature type="signal peptide" evidence="2">
    <location>
        <begin position="1"/>
        <end position="29"/>
    </location>
</feature>
<dbReference type="GO" id="GO:0005975">
    <property type="term" value="P:carbohydrate metabolic process"/>
    <property type="evidence" value="ECO:0007669"/>
    <property type="project" value="InterPro"/>
</dbReference>
<evidence type="ECO:0000313" key="4">
    <source>
        <dbReference type="Proteomes" id="UP000602260"/>
    </source>
</evidence>
<reference evidence="3" key="1">
    <citation type="submission" date="2020-08" db="EMBL/GenBank/DDBJ databases">
        <title>Genome public.</title>
        <authorList>
            <person name="Liu C."/>
            <person name="Sun Q."/>
        </authorList>
    </citation>
    <scope>NUCLEOTIDE SEQUENCE</scope>
    <source>
        <strain evidence="3">BX5</strain>
    </source>
</reference>
<dbReference type="RefSeq" id="WP_186878718.1">
    <property type="nucleotide sequence ID" value="NZ_JACOPN010000006.1"/>
</dbReference>
<accession>A0A8J6J5F7</accession>
<evidence type="ECO:0000313" key="3">
    <source>
        <dbReference type="EMBL" id="MBC5717476.1"/>
    </source>
</evidence>
<proteinExistence type="predicted"/>
<protein>
    <recommendedName>
        <fullName evidence="5">NodB homology domain-containing protein</fullName>
    </recommendedName>
</protein>
<dbReference type="AlphaFoldDB" id="A0A8J6J5F7"/>
<evidence type="ECO:0008006" key="5">
    <source>
        <dbReference type="Google" id="ProtNLM"/>
    </source>
</evidence>
<comment type="caution">
    <text evidence="3">The sequence shown here is derived from an EMBL/GenBank/DDBJ whole genome shotgun (WGS) entry which is preliminary data.</text>
</comment>
<dbReference type="Gene3D" id="3.20.20.370">
    <property type="entry name" value="Glycoside hydrolase/deacetylase"/>
    <property type="match status" value="1"/>
</dbReference>
<feature type="region of interest" description="Disordered" evidence="1">
    <location>
        <begin position="181"/>
        <end position="211"/>
    </location>
</feature>
<evidence type="ECO:0000256" key="2">
    <source>
        <dbReference type="SAM" id="SignalP"/>
    </source>
</evidence>
<sequence length="391" mass="43032">MNKRHSWLFRRLAILLVCFSLLIPPPAAAAEVCFTAVNDNVLPLTADTMPIWYKSLIYVPYTVFDSGSTGVDLGLNSTYDPSSATVNIYNLRQILAFDLNAGTCRDPSTDTYYNVRAVIRNGRPYVPLNTVCTFFGLSRSYNSIRQGYLLRIKNEAVVLSDSKFIEAAENLLNMRLREYNRSLNPGSDTPSTPGTATPSAPSTAPTEEEPVTASDVSVYLAFRCTDAGSLSDLLDALDAKSARAVFFLTPQVLKEHGDLVRRTLGQGHSVGLLAQGDTADQTRLLLERGNELLAGTAHSRTTLAMVPDDQRAALSAQGWVCWQQTLALSPTLSSGVNTFAANTLRRLNRLNRQTVYLTMDADPGAVRVLPTLLRQLKNNHYLIRIPMETRL</sequence>
<feature type="chain" id="PRO_5035241245" description="NodB homology domain-containing protein" evidence="2">
    <location>
        <begin position="30"/>
        <end position="391"/>
    </location>
</feature>
<keyword evidence="4" id="KW-1185">Reference proteome</keyword>
<dbReference type="EMBL" id="JACOPN010000006">
    <property type="protein sequence ID" value="MBC5717476.1"/>
    <property type="molecule type" value="Genomic_DNA"/>
</dbReference>
<keyword evidence="2" id="KW-0732">Signal</keyword>
<organism evidence="3 4">
    <name type="scientific">Flintibacter faecis</name>
    <dbReference type="NCBI Taxonomy" id="2763047"/>
    <lineage>
        <taxon>Bacteria</taxon>
        <taxon>Bacillati</taxon>
        <taxon>Bacillota</taxon>
        <taxon>Clostridia</taxon>
        <taxon>Eubacteriales</taxon>
        <taxon>Flintibacter</taxon>
    </lineage>
</organism>
<gene>
    <name evidence="3" type="ORF">H8S55_09110</name>
</gene>
<feature type="compositionally biased region" description="Low complexity" evidence="1">
    <location>
        <begin position="185"/>
        <end position="205"/>
    </location>
</feature>